<gene>
    <name evidence="3" type="ORF">BZK31_10235</name>
</gene>
<dbReference type="EMBL" id="MUIO01000029">
    <property type="protein sequence ID" value="ORC59532.1"/>
    <property type="molecule type" value="Genomic_DNA"/>
</dbReference>
<feature type="chain" id="PRO_5012959000" evidence="1">
    <location>
        <begin position="21"/>
        <end position="141"/>
    </location>
</feature>
<dbReference type="InterPro" id="IPR014710">
    <property type="entry name" value="RmlC-like_jellyroll"/>
</dbReference>
<dbReference type="Proteomes" id="UP000192815">
    <property type="component" value="Unassembled WGS sequence"/>
</dbReference>
<dbReference type="CDD" id="cd02236">
    <property type="entry name" value="cupin_CV2614-like"/>
    <property type="match status" value="1"/>
</dbReference>
<keyword evidence="1" id="KW-0732">Signal</keyword>
<dbReference type="Pfam" id="PF07883">
    <property type="entry name" value="Cupin_2"/>
    <property type="match status" value="1"/>
</dbReference>
<dbReference type="AlphaFoldDB" id="A0A1X0N8Z4"/>
<reference evidence="4" key="1">
    <citation type="submission" date="2017-02" db="EMBL/GenBank/DDBJ databases">
        <title>Pseudomonas floridae sp. nov., a novel pathogenic bacterial species isolated from tomato.</title>
        <authorList>
            <person name="Timilsina S."/>
            <person name="Vallad G.E."/>
            <person name="Jones J.B."/>
        </authorList>
    </citation>
    <scope>NUCLEOTIDE SEQUENCE [LARGE SCALE GENOMIC DNA]</scope>
    <source>
        <strain evidence="4">GEV388</strain>
    </source>
</reference>
<dbReference type="InterPro" id="IPR013096">
    <property type="entry name" value="Cupin_2"/>
</dbReference>
<dbReference type="InterPro" id="IPR011051">
    <property type="entry name" value="RmlC_Cupin_sf"/>
</dbReference>
<dbReference type="RefSeq" id="WP_083182552.1">
    <property type="nucleotide sequence ID" value="NZ_CBCRZR010000014.1"/>
</dbReference>
<accession>A0A1X0N8Z4</accession>
<comment type="caution">
    <text evidence="3">The sequence shown here is derived from an EMBL/GenBank/DDBJ whole genome shotgun (WGS) entry which is preliminary data.</text>
</comment>
<dbReference type="STRING" id="1958950.BZK31_10235"/>
<keyword evidence="4" id="KW-1185">Reference proteome</keyword>
<dbReference type="Gene3D" id="2.60.120.10">
    <property type="entry name" value="Jelly Rolls"/>
    <property type="match status" value="1"/>
</dbReference>
<organism evidence="3 4">
    <name type="scientific">Pseudomonas floridensis</name>
    <dbReference type="NCBI Taxonomy" id="1958950"/>
    <lineage>
        <taxon>Bacteria</taxon>
        <taxon>Pseudomonadati</taxon>
        <taxon>Pseudomonadota</taxon>
        <taxon>Gammaproteobacteria</taxon>
        <taxon>Pseudomonadales</taxon>
        <taxon>Pseudomonadaceae</taxon>
        <taxon>Pseudomonas</taxon>
    </lineage>
</organism>
<dbReference type="OrthoDB" id="287220at2"/>
<evidence type="ECO:0000259" key="2">
    <source>
        <dbReference type="Pfam" id="PF07883"/>
    </source>
</evidence>
<name>A0A1X0N8Z4_9PSED</name>
<evidence type="ECO:0000313" key="3">
    <source>
        <dbReference type="EMBL" id="ORC59532.1"/>
    </source>
</evidence>
<proteinExistence type="predicted"/>
<feature type="signal peptide" evidence="1">
    <location>
        <begin position="1"/>
        <end position="20"/>
    </location>
</feature>
<evidence type="ECO:0000256" key="1">
    <source>
        <dbReference type="SAM" id="SignalP"/>
    </source>
</evidence>
<evidence type="ECO:0000313" key="4">
    <source>
        <dbReference type="Proteomes" id="UP000192815"/>
    </source>
</evidence>
<protein>
    <submittedName>
        <fullName evidence="3">Cupin</fullName>
    </submittedName>
</protein>
<feature type="domain" description="Cupin type-2" evidence="2">
    <location>
        <begin position="61"/>
        <end position="126"/>
    </location>
</feature>
<sequence length="141" mass="15349">MPVKYLIAATCLFLTSHVMAEQKPPAVSSSVLLKSSASWDGTPYKAYPEGQPELTVLQINIPAETSLNWHTHPIPNAAYVVSGELTVETRDSGERIHLKKGDTLPEMVDSVHRGKTGKVPVELIVFYAGARDIPVSQPVTK</sequence>
<dbReference type="SUPFAM" id="SSF51182">
    <property type="entry name" value="RmlC-like cupins"/>
    <property type="match status" value="1"/>
</dbReference>